<comment type="caution">
    <text evidence="1">The sequence shown here is derived from an EMBL/GenBank/DDBJ whole genome shotgun (WGS) entry which is preliminary data.</text>
</comment>
<name>A0A4U7B5M4_9PEZI</name>
<dbReference type="AlphaFoldDB" id="A0A4U7B5M4"/>
<dbReference type="EMBL" id="PTQR01000033">
    <property type="protein sequence ID" value="TKX25035.1"/>
    <property type="molecule type" value="Genomic_DNA"/>
</dbReference>
<protein>
    <submittedName>
        <fullName evidence="1">Uncharacterized protein</fullName>
    </submittedName>
</protein>
<evidence type="ECO:0000313" key="1">
    <source>
        <dbReference type="EMBL" id="TKX25035.1"/>
    </source>
</evidence>
<sequence>MDKDAEKLFVYSNMAYSREGRGASASLIESLKSRKYNGKVAPPVFGVFGKSRYLQLPSASDFS</sequence>
<dbReference type="Proteomes" id="UP000308133">
    <property type="component" value="Unassembled WGS sequence"/>
</dbReference>
<organism evidence="1 2">
    <name type="scientific">Elsinoe australis</name>
    <dbReference type="NCBI Taxonomy" id="40998"/>
    <lineage>
        <taxon>Eukaryota</taxon>
        <taxon>Fungi</taxon>
        <taxon>Dikarya</taxon>
        <taxon>Ascomycota</taxon>
        <taxon>Pezizomycotina</taxon>
        <taxon>Dothideomycetes</taxon>
        <taxon>Dothideomycetidae</taxon>
        <taxon>Myriangiales</taxon>
        <taxon>Elsinoaceae</taxon>
        <taxon>Elsinoe</taxon>
    </lineage>
</organism>
<reference evidence="1 2" key="1">
    <citation type="submission" date="2018-02" db="EMBL/GenBank/DDBJ databases">
        <title>Draft genome sequences of Elsinoe sp., causing black scab on jojoba.</title>
        <authorList>
            <person name="Stodart B."/>
            <person name="Jeffress S."/>
            <person name="Ash G."/>
            <person name="Arun Chinnappa K."/>
        </authorList>
    </citation>
    <scope>NUCLEOTIDE SEQUENCE [LARGE SCALE GENOMIC DNA]</scope>
    <source>
        <strain evidence="1 2">Hillstone_2</strain>
    </source>
</reference>
<proteinExistence type="predicted"/>
<evidence type="ECO:0000313" key="2">
    <source>
        <dbReference type="Proteomes" id="UP000308133"/>
    </source>
</evidence>
<gene>
    <name evidence="1" type="ORF">C1H76_2691</name>
</gene>
<accession>A0A4U7B5M4</accession>